<proteinExistence type="predicted"/>
<evidence type="ECO:0000256" key="1">
    <source>
        <dbReference type="ARBA" id="ARBA00001974"/>
    </source>
</evidence>
<dbReference type="AlphaFoldDB" id="A0A6J4TTC5"/>
<evidence type="ECO:0000256" key="3">
    <source>
        <dbReference type="ARBA" id="ARBA00022827"/>
    </source>
</evidence>
<organism evidence="6">
    <name type="scientific">uncultured Solirubrobacteraceae bacterium</name>
    <dbReference type="NCBI Taxonomy" id="1162706"/>
    <lineage>
        <taxon>Bacteria</taxon>
        <taxon>Bacillati</taxon>
        <taxon>Actinomycetota</taxon>
        <taxon>Thermoleophilia</taxon>
        <taxon>Solirubrobacterales</taxon>
        <taxon>Solirubrobacteraceae</taxon>
        <taxon>environmental samples</taxon>
    </lineage>
</organism>
<name>A0A6J4TTC5_9ACTN</name>
<dbReference type="Pfam" id="PF01266">
    <property type="entry name" value="DAO"/>
    <property type="match status" value="1"/>
</dbReference>
<comment type="cofactor">
    <cofactor evidence="1">
        <name>FAD</name>
        <dbReference type="ChEBI" id="CHEBI:57692"/>
    </cofactor>
</comment>
<dbReference type="PANTHER" id="PTHR10961:SF46">
    <property type="entry name" value="PEROXISOMAL SARCOSINE OXIDASE"/>
    <property type="match status" value="1"/>
</dbReference>
<dbReference type="EMBL" id="CADCVT010000412">
    <property type="protein sequence ID" value="CAA9531023.1"/>
    <property type="molecule type" value="Genomic_DNA"/>
</dbReference>
<reference evidence="6" key="1">
    <citation type="submission" date="2020-02" db="EMBL/GenBank/DDBJ databases">
        <authorList>
            <person name="Meier V. D."/>
        </authorList>
    </citation>
    <scope>NUCLEOTIDE SEQUENCE</scope>
    <source>
        <strain evidence="6">AVDCRST_MAG85</strain>
    </source>
</reference>
<dbReference type="InterPro" id="IPR006076">
    <property type="entry name" value="FAD-dep_OxRdtase"/>
</dbReference>
<evidence type="ECO:0000256" key="2">
    <source>
        <dbReference type="ARBA" id="ARBA00022630"/>
    </source>
</evidence>
<evidence type="ECO:0000256" key="4">
    <source>
        <dbReference type="ARBA" id="ARBA00023002"/>
    </source>
</evidence>
<gene>
    <name evidence="6" type="ORF">AVDCRST_MAG85-3676</name>
</gene>
<dbReference type="SUPFAM" id="SSF51905">
    <property type="entry name" value="FAD/NAD(P)-binding domain"/>
    <property type="match status" value="1"/>
</dbReference>
<dbReference type="Gene3D" id="3.50.50.60">
    <property type="entry name" value="FAD/NAD(P)-binding domain"/>
    <property type="match status" value="1"/>
</dbReference>
<dbReference type="InterPro" id="IPR036188">
    <property type="entry name" value="FAD/NAD-bd_sf"/>
</dbReference>
<dbReference type="GO" id="GO:0050660">
    <property type="term" value="F:flavin adenine dinucleotide binding"/>
    <property type="evidence" value="ECO:0007669"/>
    <property type="project" value="InterPro"/>
</dbReference>
<dbReference type="Gene3D" id="3.30.9.10">
    <property type="entry name" value="D-Amino Acid Oxidase, subunit A, domain 2"/>
    <property type="match status" value="1"/>
</dbReference>
<dbReference type="GO" id="GO:0008115">
    <property type="term" value="F:sarcosine oxidase activity"/>
    <property type="evidence" value="ECO:0007669"/>
    <property type="project" value="TreeGrafter"/>
</dbReference>
<evidence type="ECO:0000313" key="6">
    <source>
        <dbReference type="EMBL" id="CAA9531023.1"/>
    </source>
</evidence>
<keyword evidence="2" id="KW-0285">Flavoprotein</keyword>
<sequence>MSDIGVVGAGIVGLATAYAARARGATVTVYERGVPGNGQSGGDSRIFRHAHADPRLVALAVEAKEGWRAWEAELGTELLVCDGVVVLGPAAGDRLGVLEDAGIDARLVDDATDWLPILAPRAAPSAVGSSGAAAGPDAISGLVDPGGGVIRTRAAVAALARSLGEAIVADEVLAVRLLPSGRVEVRAGGVTVEHDRVVVCAGRGTPDLARGAGLDIAVRESVHVRLTFALRDGPAPRLACVLDTEAGAYGDPLPGNAHYAIGIGDTDQPGLAAEAERTVEYVARRFPGLEPEPVGVRHCWVTELPWGHDGIGVWEAGGASFVAGNNLFKHAPALGAALAADTLRVDLRPTAQFGAGPSRGAPRR</sequence>
<accession>A0A6J4TTC5</accession>
<keyword evidence="3" id="KW-0274">FAD</keyword>
<keyword evidence="4" id="KW-0560">Oxidoreductase</keyword>
<protein>
    <submittedName>
        <fullName evidence="6">FAD dependent oxidoreductase, putative</fullName>
    </submittedName>
</protein>
<feature type="domain" description="FAD dependent oxidoreductase" evidence="5">
    <location>
        <begin position="3"/>
        <end position="339"/>
    </location>
</feature>
<dbReference type="InterPro" id="IPR045170">
    <property type="entry name" value="MTOX"/>
</dbReference>
<evidence type="ECO:0000259" key="5">
    <source>
        <dbReference type="Pfam" id="PF01266"/>
    </source>
</evidence>
<dbReference type="PANTHER" id="PTHR10961">
    <property type="entry name" value="PEROXISOMAL SARCOSINE OXIDASE"/>
    <property type="match status" value="1"/>
</dbReference>